<dbReference type="AlphaFoldDB" id="A0A815WCG2"/>
<dbReference type="OrthoDB" id="6133115at2759"/>
<proteinExistence type="predicted"/>
<comment type="caution">
    <text evidence="2">The sequence shown here is derived from an EMBL/GenBank/DDBJ whole genome shotgun (WGS) entry which is preliminary data.</text>
</comment>
<dbReference type="Gene3D" id="3.90.228.10">
    <property type="match status" value="1"/>
</dbReference>
<feature type="non-terminal residue" evidence="2">
    <location>
        <position position="53"/>
    </location>
</feature>
<evidence type="ECO:0000313" key="3">
    <source>
        <dbReference type="Proteomes" id="UP000663891"/>
    </source>
</evidence>
<dbReference type="PROSITE" id="PS51059">
    <property type="entry name" value="PARP_CATALYTIC"/>
    <property type="match status" value="1"/>
</dbReference>
<sequence length="53" mass="6535">MWEDSDQNCKRITLQSSSKEYQDVLARFHVTMLGKYLQIVKIERIQNERWYKQ</sequence>
<organism evidence="2 3">
    <name type="scientific">Adineta steineri</name>
    <dbReference type="NCBI Taxonomy" id="433720"/>
    <lineage>
        <taxon>Eukaryota</taxon>
        <taxon>Metazoa</taxon>
        <taxon>Spiralia</taxon>
        <taxon>Gnathifera</taxon>
        <taxon>Rotifera</taxon>
        <taxon>Eurotatoria</taxon>
        <taxon>Bdelloidea</taxon>
        <taxon>Adinetida</taxon>
        <taxon>Adinetidae</taxon>
        <taxon>Adineta</taxon>
    </lineage>
</organism>
<evidence type="ECO:0000313" key="2">
    <source>
        <dbReference type="EMBL" id="CAF1541735.1"/>
    </source>
</evidence>
<feature type="domain" description="PARP catalytic" evidence="1">
    <location>
        <begin position="1"/>
        <end position="53"/>
    </location>
</feature>
<dbReference type="EMBL" id="CAJNON010007409">
    <property type="protein sequence ID" value="CAF1541735.1"/>
    <property type="molecule type" value="Genomic_DNA"/>
</dbReference>
<dbReference type="InterPro" id="IPR012317">
    <property type="entry name" value="Poly(ADP-ribose)pol_cat_dom"/>
</dbReference>
<protein>
    <recommendedName>
        <fullName evidence="1">PARP catalytic domain-containing protein</fullName>
    </recommendedName>
</protein>
<dbReference type="GO" id="GO:0003950">
    <property type="term" value="F:NAD+ poly-ADP-ribosyltransferase activity"/>
    <property type="evidence" value="ECO:0007669"/>
    <property type="project" value="InterPro"/>
</dbReference>
<dbReference type="Proteomes" id="UP000663891">
    <property type="component" value="Unassembled WGS sequence"/>
</dbReference>
<gene>
    <name evidence="2" type="ORF">VCS650_LOCUS44034</name>
</gene>
<evidence type="ECO:0000259" key="1">
    <source>
        <dbReference type="PROSITE" id="PS51059"/>
    </source>
</evidence>
<name>A0A815WCG2_9BILA</name>
<reference evidence="2" key="1">
    <citation type="submission" date="2021-02" db="EMBL/GenBank/DDBJ databases">
        <authorList>
            <person name="Nowell W R."/>
        </authorList>
    </citation>
    <scope>NUCLEOTIDE SEQUENCE</scope>
</reference>
<accession>A0A815WCG2</accession>